<comment type="caution">
    <text evidence="2">The sequence shown here is derived from an EMBL/GenBank/DDBJ whole genome shotgun (WGS) entry which is preliminary data.</text>
</comment>
<dbReference type="Gene3D" id="2.120.10.30">
    <property type="entry name" value="TolB, C-terminal domain"/>
    <property type="match status" value="1"/>
</dbReference>
<organism evidence="2 3">
    <name type="scientific">Mytilus edulis</name>
    <name type="common">Blue mussel</name>
    <dbReference type="NCBI Taxonomy" id="6550"/>
    <lineage>
        <taxon>Eukaryota</taxon>
        <taxon>Metazoa</taxon>
        <taxon>Spiralia</taxon>
        <taxon>Lophotrochozoa</taxon>
        <taxon>Mollusca</taxon>
        <taxon>Bivalvia</taxon>
        <taxon>Autobranchia</taxon>
        <taxon>Pteriomorphia</taxon>
        <taxon>Mytilida</taxon>
        <taxon>Mytiloidea</taxon>
        <taxon>Mytilidae</taxon>
        <taxon>Mytilinae</taxon>
        <taxon>Mytilus</taxon>
    </lineage>
</organism>
<dbReference type="OrthoDB" id="6103232at2759"/>
<sequence length="432" mass="48387">MMASCDTYKKDTDMTEQPIDRLETATECRDTETSHTPAQISVPVHESTTGIKRSFTEESHNLIQISVPVPEATAGTKESYTEESHNLIQKSVPLQESTAGTKVSEGHTQSQISVPVQKATTGTKESYTQAEIPVPVQEATTGTQESYAQTPIAIPVPELEATTGKTESLTQAQIPVNHFPSTFTLRRQIDFECQEDEFLEIIDCTFAGNKVVFPDYNNDRLIISTVDSNDIRYFDMDYYPRYITGVNNDTVAVACSRHCVVQVIDISNDMVTSSFSTRDECYSISCSYDLLYVCCSHIVVMDLNGHVIRRIITPGVDIGYLTVNKDRLYFCDRFSLFCCDLSGNVVWEFDKEAYKDMYGLATDSKGNVYVANAGGEGILVVSKDGRQYQDILTNFDSFDSPISLDFDRKENRIIVRNHANEKAFLFDVEIKS</sequence>
<keyword evidence="3" id="KW-1185">Reference proteome</keyword>
<dbReference type="InterPro" id="IPR011042">
    <property type="entry name" value="6-blade_b-propeller_TolB-like"/>
</dbReference>
<reference evidence="2" key="1">
    <citation type="submission" date="2021-03" db="EMBL/GenBank/DDBJ databases">
        <authorList>
            <person name="Bekaert M."/>
        </authorList>
    </citation>
    <scope>NUCLEOTIDE SEQUENCE</scope>
</reference>
<evidence type="ECO:0000256" key="1">
    <source>
        <dbReference type="SAM" id="MobiDB-lite"/>
    </source>
</evidence>
<dbReference type="SUPFAM" id="SSF101898">
    <property type="entry name" value="NHL repeat"/>
    <property type="match status" value="1"/>
</dbReference>
<evidence type="ECO:0000313" key="3">
    <source>
        <dbReference type="Proteomes" id="UP000683360"/>
    </source>
</evidence>
<protein>
    <submittedName>
        <fullName evidence="2">Uncharacterized protein</fullName>
    </submittedName>
</protein>
<dbReference type="EMBL" id="CAJPWZ010001005">
    <property type="protein sequence ID" value="CAG2205008.1"/>
    <property type="molecule type" value="Genomic_DNA"/>
</dbReference>
<feature type="region of interest" description="Disordered" evidence="1">
    <location>
        <begin position="97"/>
        <end position="119"/>
    </location>
</feature>
<proteinExistence type="predicted"/>
<evidence type="ECO:0000313" key="2">
    <source>
        <dbReference type="EMBL" id="CAG2205008.1"/>
    </source>
</evidence>
<feature type="compositionally biased region" description="Basic and acidic residues" evidence="1">
    <location>
        <begin position="7"/>
        <end position="20"/>
    </location>
</feature>
<accession>A0A8S3RAY6</accession>
<feature type="region of interest" description="Disordered" evidence="1">
    <location>
        <begin position="1"/>
        <end position="20"/>
    </location>
</feature>
<gene>
    <name evidence="2" type="ORF">MEDL_19429</name>
</gene>
<dbReference type="Proteomes" id="UP000683360">
    <property type="component" value="Unassembled WGS sequence"/>
</dbReference>
<dbReference type="AlphaFoldDB" id="A0A8S3RAY6"/>
<name>A0A8S3RAY6_MYTED</name>